<reference evidence="1" key="1">
    <citation type="journal article" date="2020" name="Nature">
        <title>Giant virus diversity and host interactions through global metagenomics.</title>
        <authorList>
            <person name="Schulz F."/>
            <person name="Roux S."/>
            <person name="Paez-Espino D."/>
            <person name="Jungbluth S."/>
            <person name="Walsh D.A."/>
            <person name="Denef V.J."/>
            <person name="McMahon K.D."/>
            <person name="Konstantinidis K.T."/>
            <person name="Eloe-Fadrosh E.A."/>
            <person name="Kyrpides N.C."/>
            <person name="Woyke T."/>
        </authorList>
    </citation>
    <scope>NUCLEOTIDE SEQUENCE</scope>
    <source>
        <strain evidence="1">GVMAG-S-1040241-154</strain>
    </source>
</reference>
<sequence>MIKRHIDSDIATFFKKWYKKLIQKKNNDSIV</sequence>
<proteinExistence type="predicted"/>
<accession>A0A6C0JUC4</accession>
<name>A0A6C0JUC4_9ZZZZ</name>
<dbReference type="EMBL" id="MN740684">
    <property type="protein sequence ID" value="QHU07304.1"/>
    <property type="molecule type" value="Genomic_DNA"/>
</dbReference>
<dbReference type="AlphaFoldDB" id="A0A6C0JUC4"/>
<organism evidence="1">
    <name type="scientific">viral metagenome</name>
    <dbReference type="NCBI Taxonomy" id="1070528"/>
    <lineage>
        <taxon>unclassified sequences</taxon>
        <taxon>metagenomes</taxon>
        <taxon>organismal metagenomes</taxon>
    </lineage>
</organism>
<protein>
    <submittedName>
        <fullName evidence="1">Uncharacterized protein</fullName>
    </submittedName>
</protein>
<evidence type="ECO:0000313" key="1">
    <source>
        <dbReference type="EMBL" id="QHU07304.1"/>
    </source>
</evidence>